<evidence type="ECO:0000313" key="4">
    <source>
        <dbReference type="EMBL" id="CPB60353.1"/>
    </source>
</evidence>
<dbReference type="AlphaFoldDB" id="A0A0U0STG3"/>
<proteinExistence type="predicted"/>
<accession>A0A0U0STG3</accession>
<dbReference type="EMBL" id="CSAD01000820">
    <property type="protein sequence ID" value="COW47216.1"/>
    <property type="molecule type" value="Genomic_DNA"/>
</dbReference>
<evidence type="ECO:0000313" key="8">
    <source>
        <dbReference type="Proteomes" id="UP000048600"/>
    </source>
</evidence>
<dbReference type="Proteomes" id="UP000039021">
    <property type="component" value="Unassembled WGS sequence"/>
</dbReference>
<evidence type="ECO:0000313" key="2">
    <source>
        <dbReference type="EMBL" id="COW47216.1"/>
    </source>
</evidence>
<reference evidence="1" key="3">
    <citation type="submission" date="2015-03" db="EMBL/GenBank/DDBJ databases">
        <authorList>
            <person name="Murphy D."/>
        </authorList>
    </citation>
    <scope>NUCLEOTIDE SEQUENCE [LARGE SCALE GENOMIC DNA]</scope>
    <source>
        <strain evidence="1">K00500041</strain>
    </source>
</reference>
<evidence type="ECO:0000313" key="6">
    <source>
        <dbReference type="Proteomes" id="UP000039021"/>
    </source>
</evidence>
<dbReference type="EMBL" id="CSAE01000461">
    <property type="protein sequence ID" value="COW33395.1"/>
    <property type="molecule type" value="Genomic_DNA"/>
</dbReference>
<evidence type="ECO:0000313" key="1">
    <source>
        <dbReference type="EMBL" id="COW33395.1"/>
    </source>
</evidence>
<dbReference type="Proteomes" id="UP000045842">
    <property type="component" value="Unassembled WGS sequence"/>
</dbReference>
<evidence type="ECO:0000313" key="3">
    <source>
        <dbReference type="EMBL" id="COX00557.1"/>
    </source>
</evidence>
<gene>
    <name evidence="2" type="ORF">ERS007679_03906</name>
    <name evidence="1" type="ORF">ERS007703_03415</name>
    <name evidence="4" type="ORF">ERS007739_05335</name>
    <name evidence="3" type="ORF">ERS007741_03611</name>
</gene>
<evidence type="ECO:0000313" key="7">
    <source>
        <dbReference type="Proteomes" id="UP000045842"/>
    </source>
</evidence>
<name>A0A0U0STG3_MYCTX</name>
<dbReference type="Proteomes" id="UP000038802">
    <property type="component" value="Unassembled WGS sequence"/>
</dbReference>
<dbReference type="Proteomes" id="UP000048600">
    <property type="component" value="Unassembled WGS sequence"/>
</dbReference>
<evidence type="ECO:0000313" key="5">
    <source>
        <dbReference type="Proteomes" id="UP000038802"/>
    </source>
</evidence>
<protein>
    <submittedName>
        <fullName evidence="1">Uncharacterized protein</fullName>
    </submittedName>
</protein>
<organism evidence="1 5">
    <name type="scientific">Mycobacterium tuberculosis</name>
    <dbReference type="NCBI Taxonomy" id="1773"/>
    <lineage>
        <taxon>Bacteria</taxon>
        <taxon>Bacillati</taxon>
        <taxon>Actinomycetota</taxon>
        <taxon>Actinomycetes</taxon>
        <taxon>Mycobacteriales</taxon>
        <taxon>Mycobacteriaceae</taxon>
        <taxon>Mycobacterium</taxon>
        <taxon>Mycobacterium tuberculosis complex</taxon>
    </lineage>
</organism>
<sequence>MLTRLHPAAANHWLSARVENRGPWITTMVPPSTTPGRPVTAARSVGQYGSAKAAWTPPKSK</sequence>
<dbReference type="EMBL" id="CSBK01004145">
    <property type="protein sequence ID" value="CPB60353.1"/>
    <property type="molecule type" value="Genomic_DNA"/>
</dbReference>
<reference evidence="5 6" key="1">
    <citation type="submission" date="2015-03" db="EMBL/GenBank/DDBJ databases">
        <authorList>
            <consortium name="Pathogen Informatics"/>
        </authorList>
    </citation>
    <scope>NUCLEOTIDE SEQUENCE [LARGE SCALE GENOMIC DNA]</scope>
    <source>
        <strain evidence="2 7">G09801536</strain>
        <strain evidence="5">K00500041</strain>
        <strain evidence="6">N09902308</strain>
        <strain evidence="3 8">P00601463</strain>
    </source>
</reference>
<dbReference type="EMBL" id="CHKL01000571">
    <property type="protein sequence ID" value="COX00557.1"/>
    <property type="molecule type" value="Genomic_DNA"/>
</dbReference>
<reference evidence="4" key="2">
    <citation type="submission" date="2015-03" db="EMBL/GenBank/DDBJ databases">
        <authorList>
            <consortium name="Pathogen Informatics"/>
            <person name="Murphy D."/>
        </authorList>
    </citation>
    <scope>NUCLEOTIDE SEQUENCE</scope>
    <source>
        <strain evidence="4">N09902308</strain>
    </source>
</reference>